<proteinExistence type="predicted"/>
<feature type="region of interest" description="Disordered" evidence="1">
    <location>
        <begin position="68"/>
        <end position="93"/>
    </location>
</feature>
<feature type="compositionally biased region" description="Basic and acidic residues" evidence="1">
    <location>
        <begin position="68"/>
        <end position="85"/>
    </location>
</feature>
<evidence type="ECO:0000256" key="1">
    <source>
        <dbReference type="SAM" id="MobiDB-lite"/>
    </source>
</evidence>
<keyword evidence="3" id="KW-1185">Reference proteome</keyword>
<name>A0A9E7LKE8_9CAUD</name>
<organism evidence="2 3">
    <name type="scientific">Escherichia phage EC150</name>
    <dbReference type="NCBI Taxonomy" id="2936907"/>
    <lineage>
        <taxon>Viruses</taxon>
        <taxon>Duplodnaviria</taxon>
        <taxon>Heunggongvirae</taxon>
        <taxon>Uroviricota</taxon>
        <taxon>Caudoviricetes</taxon>
        <taxon>Lindbergviridae</taxon>
        <taxon>Wifcevirus</taxon>
        <taxon>Wifcevirus EC150</taxon>
    </lineage>
</organism>
<evidence type="ECO:0000313" key="2">
    <source>
        <dbReference type="EMBL" id="URO83388.1"/>
    </source>
</evidence>
<reference evidence="2 3" key="1">
    <citation type="submission" date="2022-04" db="EMBL/GenBank/DDBJ databases">
        <title>Complete genome sequences of 17 Escherichia coli bacteriophages isolated from wastewater, pond water, cow manure and bird feces.</title>
        <authorList>
            <person name="Vitt A.R."/>
            <person name="Ahern S.J."/>
            <person name="Gambino M."/>
            <person name="Holst Sorensen M.C."/>
            <person name="Brondsted L."/>
        </authorList>
    </citation>
    <scope>NUCLEOTIDE SEQUENCE [LARGE SCALE GENOMIC DNA]</scope>
</reference>
<accession>A0A9E7LKE8</accession>
<dbReference type="EMBL" id="ON210137">
    <property type="protein sequence ID" value="URO83388.1"/>
    <property type="molecule type" value="Genomic_DNA"/>
</dbReference>
<dbReference type="Proteomes" id="UP001055487">
    <property type="component" value="Segment"/>
</dbReference>
<sequence>MTNKTQRINFEGKEYEIDARARFVARDSNGTIWAYEGKPAWNDWCGQWGYAIGDSLWCKQIGDGKMFKENKPSSRDSLKEVESIKIQDQAPSTDNQYAVGQRDIEQLDEGGYYTRHIYAMTHEGLCSKSDIAAELAHRDLQIDLLKIEVQNLRNTLLNTWSLK</sequence>
<protein>
    <submittedName>
        <fullName evidence="2">Uncharacterized protein</fullName>
    </submittedName>
</protein>
<evidence type="ECO:0000313" key="3">
    <source>
        <dbReference type="Proteomes" id="UP001055487"/>
    </source>
</evidence>